<dbReference type="PROSITE" id="PS51186">
    <property type="entry name" value="GNAT"/>
    <property type="match status" value="1"/>
</dbReference>
<comment type="caution">
    <text evidence="2">The sequence shown here is derived from an EMBL/GenBank/DDBJ whole genome shotgun (WGS) entry which is preliminary data.</text>
</comment>
<protein>
    <submittedName>
        <fullName evidence="2">GNAT family N-acetyltransferase</fullName>
    </submittedName>
</protein>
<sequence length="320" mass="35164">MVSIVYRPLAADEFDLFNRYATPPTSGVGARSRTFDEFVAAGDYRPEWTWVALDGGDVIARAAFWGPPGVPHPFSLDWFDPGTGPDRIDVGARLLQAAYAAVATPDYWSLPHPDGGRPDYLLFLPADWRERAEATADAMDRINAAEQAGLFFSRERVNVRWVAGQGLPNRSGRLNFAPVTDRQQLLTTLARVCEHSLDVEDQRQIAEGGPETAAQAIMDEVASMPGGSSRWRLAMTRSNEIVGVVMPTRNPSSATIGYLGVVPEHRGRGYVDDLISEALHQFDAEDEPVVNDQTDAANTPMLAAFDRCGYRVTGRRVVMI</sequence>
<proteinExistence type="predicted"/>
<dbReference type="GO" id="GO:0016747">
    <property type="term" value="F:acyltransferase activity, transferring groups other than amino-acyl groups"/>
    <property type="evidence" value="ECO:0007669"/>
    <property type="project" value="InterPro"/>
</dbReference>
<dbReference type="InterPro" id="IPR016181">
    <property type="entry name" value="Acyl_CoA_acyltransferase"/>
</dbReference>
<dbReference type="RefSeq" id="WP_162448714.1">
    <property type="nucleotide sequence ID" value="NZ_WLZY01000001.1"/>
</dbReference>
<name>A0A7K3LYJ7_9ACTN</name>
<organism evidence="2 3">
    <name type="scientific">Phytoactinopolyspora mesophila</name>
    <dbReference type="NCBI Taxonomy" id="2650750"/>
    <lineage>
        <taxon>Bacteria</taxon>
        <taxon>Bacillati</taxon>
        <taxon>Actinomycetota</taxon>
        <taxon>Actinomycetes</taxon>
        <taxon>Jiangellales</taxon>
        <taxon>Jiangellaceae</taxon>
        <taxon>Phytoactinopolyspora</taxon>
    </lineage>
</organism>
<evidence type="ECO:0000313" key="2">
    <source>
        <dbReference type="EMBL" id="NDL56079.1"/>
    </source>
</evidence>
<accession>A0A7K3LYJ7</accession>
<dbReference type="SUPFAM" id="SSF55729">
    <property type="entry name" value="Acyl-CoA N-acyltransferases (Nat)"/>
    <property type="match status" value="1"/>
</dbReference>
<dbReference type="AlphaFoldDB" id="A0A7K3LYJ7"/>
<dbReference type="CDD" id="cd04301">
    <property type="entry name" value="NAT_SF"/>
    <property type="match status" value="1"/>
</dbReference>
<dbReference type="Pfam" id="PF00583">
    <property type="entry name" value="Acetyltransf_1"/>
    <property type="match status" value="1"/>
</dbReference>
<evidence type="ECO:0000313" key="3">
    <source>
        <dbReference type="Proteomes" id="UP000460435"/>
    </source>
</evidence>
<dbReference type="Proteomes" id="UP000460435">
    <property type="component" value="Unassembled WGS sequence"/>
</dbReference>
<keyword evidence="3" id="KW-1185">Reference proteome</keyword>
<keyword evidence="2" id="KW-0808">Transferase</keyword>
<evidence type="ECO:0000259" key="1">
    <source>
        <dbReference type="PROSITE" id="PS51186"/>
    </source>
</evidence>
<feature type="domain" description="N-acetyltransferase" evidence="1">
    <location>
        <begin position="192"/>
        <end position="320"/>
    </location>
</feature>
<reference evidence="2 3" key="1">
    <citation type="submission" date="2019-11" db="EMBL/GenBank/DDBJ databases">
        <authorList>
            <person name="Li X.-J."/>
            <person name="Feng X.-M."/>
        </authorList>
    </citation>
    <scope>NUCLEOTIDE SEQUENCE [LARGE SCALE GENOMIC DNA]</scope>
    <source>
        <strain evidence="2 3">XMNu-373</strain>
    </source>
</reference>
<dbReference type="InterPro" id="IPR000182">
    <property type="entry name" value="GNAT_dom"/>
</dbReference>
<dbReference type="Gene3D" id="3.40.630.30">
    <property type="match status" value="1"/>
</dbReference>
<dbReference type="EMBL" id="WLZY01000001">
    <property type="protein sequence ID" value="NDL56079.1"/>
    <property type="molecule type" value="Genomic_DNA"/>
</dbReference>
<gene>
    <name evidence="2" type="ORF">F7O44_03220</name>
</gene>